<keyword evidence="1 4" id="KW-0808">Transferase</keyword>
<dbReference type="InterPro" id="IPR027417">
    <property type="entry name" value="P-loop_NTPase"/>
</dbReference>
<dbReference type="PANTHER" id="PTHR34383:SF3">
    <property type="entry name" value="POLYPHOSPHATE:AMP PHOSPHOTRANSFERASE"/>
    <property type="match status" value="1"/>
</dbReference>
<dbReference type="Proteomes" id="UP000189941">
    <property type="component" value="Unassembled WGS sequence"/>
</dbReference>
<evidence type="ECO:0000256" key="2">
    <source>
        <dbReference type="ARBA" id="ARBA00022777"/>
    </source>
</evidence>
<dbReference type="STRING" id="1121925.SAMN02746011_01439"/>
<dbReference type="GO" id="GO:0006797">
    <property type="term" value="P:polyphosphate metabolic process"/>
    <property type="evidence" value="ECO:0007669"/>
    <property type="project" value="InterPro"/>
</dbReference>
<dbReference type="PANTHER" id="PTHR34383">
    <property type="entry name" value="POLYPHOSPHATE:AMP PHOSPHOTRANSFERASE-RELATED"/>
    <property type="match status" value="1"/>
</dbReference>
<dbReference type="GO" id="GO:0008976">
    <property type="term" value="F:polyphosphate kinase activity"/>
    <property type="evidence" value="ECO:0007669"/>
    <property type="project" value="InterPro"/>
</dbReference>
<sequence>MLKQYKFDGSEKLNIKKIPTNAVEDKVEREEIEAKFSENLLKMEGLQEKLYADGREGVIVVIQALDAAGKDSTIKHVMTGFNPQGVYVESFKVPSEEEAAHDFLWRIHRHVPERGDIVIFNRSHYEEVLTVQINDIHKGYRLAERVKNDSDQEFFKKRYRQIRDFEEYLYENSYRIVKIYLNVSKSEQKERFLERIERQEKNWKFNAGDLDVRDQFDTYLETYEKVINETATKHSPWYVIPADQKWYTRYLVSEIMLDLLKEIDPQFPEVSKEQIEAMEESKKLLLEEK</sequence>
<dbReference type="PIRSF" id="PIRSF028756">
    <property type="entry name" value="PPK2_prd"/>
    <property type="match status" value="1"/>
</dbReference>
<dbReference type="InterPro" id="IPR022300">
    <property type="entry name" value="PPK2-rel_1"/>
</dbReference>
<name>A0A1T4MHY8_9LACT</name>
<keyword evidence="5" id="KW-1185">Reference proteome</keyword>
<evidence type="ECO:0000313" key="4">
    <source>
        <dbReference type="EMBL" id="SJZ66629.1"/>
    </source>
</evidence>
<evidence type="ECO:0000256" key="1">
    <source>
        <dbReference type="ARBA" id="ARBA00022679"/>
    </source>
</evidence>
<reference evidence="5" key="1">
    <citation type="submission" date="2017-02" db="EMBL/GenBank/DDBJ databases">
        <authorList>
            <person name="Varghese N."/>
            <person name="Submissions S."/>
        </authorList>
    </citation>
    <scope>NUCLEOTIDE SEQUENCE [LARGE SCALE GENOMIC DNA]</scope>
    <source>
        <strain evidence="5">DSM 15739</strain>
    </source>
</reference>
<dbReference type="Gene3D" id="3.40.50.300">
    <property type="entry name" value="P-loop containing nucleotide triphosphate hydrolases"/>
    <property type="match status" value="1"/>
</dbReference>
<gene>
    <name evidence="4" type="ORF">SAMN02746011_01439</name>
</gene>
<dbReference type="AlphaFoldDB" id="A0A1T4MHY8"/>
<evidence type="ECO:0000259" key="3">
    <source>
        <dbReference type="Pfam" id="PF03976"/>
    </source>
</evidence>
<dbReference type="Pfam" id="PF03976">
    <property type="entry name" value="PPK2"/>
    <property type="match status" value="1"/>
</dbReference>
<dbReference type="EMBL" id="FUWO01000012">
    <property type="protein sequence ID" value="SJZ66629.1"/>
    <property type="molecule type" value="Genomic_DNA"/>
</dbReference>
<keyword evidence="2" id="KW-0418">Kinase</keyword>
<dbReference type="InterPro" id="IPR022488">
    <property type="entry name" value="PPK2-related"/>
</dbReference>
<dbReference type="RefSeq" id="WP_078756170.1">
    <property type="nucleotide sequence ID" value="NZ_FUWO01000012.1"/>
</dbReference>
<dbReference type="OrthoDB" id="9775224at2"/>
<dbReference type="NCBIfam" id="TIGR03709">
    <property type="entry name" value="PPK2_rel_1"/>
    <property type="match status" value="1"/>
</dbReference>
<evidence type="ECO:0000313" key="5">
    <source>
        <dbReference type="Proteomes" id="UP000189941"/>
    </source>
</evidence>
<dbReference type="SUPFAM" id="SSF52540">
    <property type="entry name" value="P-loop containing nucleoside triphosphate hydrolases"/>
    <property type="match status" value="1"/>
</dbReference>
<feature type="domain" description="Polyphosphate kinase-2-related" evidence="3">
    <location>
        <begin position="28"/>
        <end position="266"/>
    </location>
</feature>
<organism evidence="4 5">
    <name type="scientific">Globicatella sulfidifaciens DSM 15739</name>
    <dbReference type="NCBI Taxonomy" id="1121925"/>
    <lineage>
        <taxon>Bacteria</taxon>
        <taxon>Bacillati</taxon>
        <taxon>Bacillota</taxon>
        <taxon>Bacilli</taxon>
        <taxon>Lactobacillales</taxon>
        <taxon>Aerococcaceae</taxon>
        <taxon>Globicatella</taxon>
    </lineage>
</organism>
<proteinExistence type="predicted"/>
<dbReference type="InterPro" id="IPR016898">
    <property type="entry name" value="Polyphosphate_phosphotransfera"/>
</dbReference>
<protein>
    <submittedName>
        <fullName evidence="4">Polyphosphate:AMP phosphotransferase</fullName>
    </submittedName>
</protein>
<accession>A0A1T4MHY8</accession>